<name>A0A1R4FZ60_9MICO</name>
<gene>
    <name evidence="3" type="ORF">CZ674_07550</name>
</gene>
<dbReference type="AlphaFoldDB" id="A0A1R4FZ60"/>
<accession>A0A1R4FZ60</accession>
<dbReference type="EC" id="3.4.24.-" evidence="3"/>
<dbReference type="OrthoDB" id="5496837at2"/>
<keyword evidence="4" id="KW-1185">Reference proteome</keyword>
<dbReference type="EMBL" id="FUHU01000033">
    <property type="protein sequence ID" value="SJM61123.1"/>
    <property type="molecule type" value="Genomic_DNA"/>
</dbReference>
<protein>
    <submittedName>
        <fullName evidence="3">Peptidase, family M23</fullName>
        <ecNumber evidence="3">3.4.24.-</ecNumber>
    </submittedName>
</protein>
<dbReference type="GeneID" id="303173072"/>
<dbReference type="InterPro" id="IPR050570">
    <property type="entry name" value="Cell_wall_metabolism_enzyme"/>
</dbReference>
<feature type="signal peptide" evidence="1">
    <location>
        <begin position="1"/>
        <end position="25"/>
    </location>
</feature>
<dbReference type="PANTHER" id="PTHR21666:SF270">
    <property type="entry name" value="MUREIN HYDROLASE ACTIVATOR ENVC"/>
    <property type="match status" value="1"/>
</dbReference>
<evidence type="ECO:0000256" key="1">
    <source>
        <dbReference type="SAM" id="SignalP"/>
    </source>
</evidence>
<feature type="chain" id="PRO_5013181653" evidence="1">
    <location>
        <begin position="26"/>
        <end position="331"/>
    </location>
</feature>
<keyword evidence="1" id="KW-0732">Signal</keyword>
<feature type="domain" description="M23ase beta-sheet core" evidence="2">
    <location>
        <begin position="223"/>
        <end position="319"/>
    </location>
</feature>
<reference evidence="3 4" key="1">
    <citation type="submission" date="2017-02" db="EMBL/GenBank/DDBJ databases">
        <authorList>
            <person name="Peterson S.W."/>
        </authorList>
    </citation>
    <scope>NUCLEOTIDE SEQUENCE [LARGE SCALE GENOMIC DNA]</scope>
    <source>
        <strain evidence="3 4">LMG 22410</strain>
    </source>
</reference>
<organism evidence="3 4">
    <name type="scientific">Agrococcus casei LMG 22410</name>
    <dbReference type="NCBI Taxonomy" id="1255656"/>
    <lineage>
        <taxon>Bacteria</taxon>
        <taxon>Bacillati</taxon>
        <taxon>Actinomycetota</taxon>
        <taxon>Actinomycetes</taxon>
        <taxon>Micrococcales</taxon>
        <taxon>Microbacteriaceae</taxon>
        <taxon>Agrococcus</taxon>
    </lineage>
</organism>
<dbReference type="PANTHER" id="PTHR21666">
    <property type="entry name" value="PEPTIDASE-RELATED"/>
    <property type="match status" value="1"/>
</dbReference>
<dbReference type="RefSeq" id="WP_086991945.1">
    <property type="nucleotide sequence ID" value="NZ_FUHU01000033.1"/>
</dbReference>
<dbReference type="CDD" id="cd12797">
    <property type="entry name" value="M23_peptidase"/>
    <property type="match status" value="1"/>
</dbReference>
<dbReference type="GO" id="GO:0004222">
    <property type="term" value="F:metalloendopeptidase activity"/>
    <property type="evidence" value="ECO:0007669"/>
    <property type="project" value="TreeGrafter"/>
</dbReference>
<dbReference type="InterPro" id="IPR011055">
    <property type="entry name" value="Dup_hybrid_motif"/>
</dbReference>
<dbReference type="Pfam" id="PF01551">
    <property type="entry name" value="Peptidase_M23"/>
    <property type="match status" value="1"/>
</dbReference>
<evidence type="ECO:0000313" key="3">
    <source>
        <dbReference type="EMBL" id="SJM61123.1"/>
    </source>
</evidence>
<dbReference type="Proteomes" id="UP000195787">
    <property type="component" value="Unassembled WGS sequence"/>
</dbReference>
<evidence type="ECO:0000313" key="4">
    <source>
        <dbReference type="Proteomes" id="UP000195787"/>
    </source>
</evidence>
<dbReference type="Gene3D" id="2.70.70.10">
    <property type="entry name" value="Glucose Permease (Domain IIA)"/>
    <property type="match status" value="1"/>
</dbReference>
<dbReference type="InterPro" id="IPR016047">
    <property type="entry name" value="M23ase_b-sheet_dom"/>
</dbReference>
<dbReference type="SUPFAM" id="SSF51261">
    <property type="entry name" value="Duplicated hybrid motif"/>
    <property type="match status" value="1"/>
</dbReference>
<sequence length="331" mass="34491">MKKRHALVGVAVAGALFLPVTVAAAAPAVFGGGGGGNVCVADVEDLGTVAGYSGEQLEHAATIITVSNEFELGLRGAQIGVMTAMEESTLQNLDYGDEAVNPDGSIADSLGLFQQQGFKGTLAQRMNPTEASRIFYTDLSNLGGWETMEPHIAAHEVQVNADANLYAAHWEEAVEVVAEITGGDDCGSSGTLTADGWSQPTAGDPITSPYGWRTDPISGVSVFHNGTDFSGGAGAPIYSVASGTVADVFQDSYGAWIIEIDHGSGYITWYVHMETEGVLVEKGAPVEGGQLIGAQGSSGYSTGPHLHFEVKHNGENIDPVAWLRQHGVELA</sequence>
<evidence type="ECO:0000259" key="2">
    <source>
        <dbReference type="Pfam" id="PF01551"/>
    </source>
</evidence>
<keyword evidence="3" id="KW-0378">Hydrolase</keyword>
<proteinExistence type="predicted"/>